<feature type="transmembrane region" description="Helical" evidence="1">
    <location>
        <begin position="79"/>
        <end position="99"/>
    </location>
</feature>
<proteinExistence type="predicted"/>
<protein>
    <submittedName>
        <fullName evidence="2">Uncharacterized protein</fullName>
    </submittedName>
</protein>
<feature type="transmembrane region" description="Helical" evidence="1">
    <location>
        <begin position="150"/>
        <end position="169"/>
    </location>
</feature>
<keyword evidence="1" id="KW-0812">Transmembrane</keyword>
<keyword evidence="3" id="KW-1185">Reference proteome</keyword>
<organism evidence="2 3">
    <name type="scientific">Clostridium faecium</name>
    <dbReference type="NCBI Taxonomy" id="2762223"/>
    <lineage>
        <taxon>Bacteria</taxon>
        <taxon>Bacillati</taxon>
        <taxon>Bacillota</taxon>
        <taxon>Clostridia</taxon>
        <taxon>Eubacteriales</taxon>
        <taxon>Clostridiaceae</taxon>
        <taxon>Clostridium</taxon>
    </lineage>
</organism>
<keyword evidence="1" id="KW-0472">Membrane</keyword>
<feature type="transmembrane region" description="Helical" evidence="1">
    <location>
        <begin position="105"/>
        <end position="124"/>
    </location>
</feature>
<dbReference type="RefSeq" id="WP_191740812.1">
    <property type="nucleotide sequence ID" value="NZ_JACSQB010000099.1"/>
</dbReference>
<keyword evidence="1" id="KW-1133">Transmembrane helix</keyword>
<dbReference type="Proteomes" id="UP000627166">
    <property type="component" value="Unassembled WGS sequence"/>
</dbReference>
<evidence type="ECO:0000313" key="3">
    <source>
        <dbReference type="Proteomes" id="UP000627166"/>
    </source>
</evidence>
<evidence type="ECO:0000313" key="2">
    <source>
        <dbReference type="EMBL" id="MBD8047854.1"/>
    </source>
</evidence>
<evidence type="ECO:0000256" key="1">
    <source>
        <dbReference type="SAM" id="Phobius"/>
    </source>
</evidence>
<feature type="transmembrane region" description="Helical" evidence="1">
    <location>
        <begin position="189"/>
        <end position="209"/>
    </location>
</feature>
<accession>A0ABR8YUI1</accession>
<reference evidence="2 3" key="1">
    <citation type="submission" date="2020-08" db="EMBL/GenBank/DDBJ databases">
        <title>A Genomic Blueprint of the Chicken Gut Microbiome.</title>
        <authorList>
            <person name="Gilroy R."/>
            <person name="Ravi A."/>
            <person name="Getino M."/>
            <person name="Pursley I."/>
            <person name="Horton D.L."/>
            <person name="Alikhan N.-F."/>
            <person name="Baker D."/>
            <person name="Gharbi K."/>
            <person name="Hall N."/>
            <person name="Watson M."/>
            <person name="Adriaenssens E.M."/>
            <person name="Foster-Nyarko E."/>
            <person name="Jarju S."/>
            <person name="Secka A."/>
            <person name="Antonio M."/>
            <person name="Oren A."/>
            <person name="Chaudhuri R."/>
            <person name="La Ragione R.M."/>
            <person name="Hildebrand F."/>
            <person name="Pallen M.J."/>
        </authorList>
    </citation>
    <scope>NUCLEOTIDE SEQUENCE [LARGE SCALE GENOMIC DNA]</scope>
    <source>
        <strain evidence="2 3">N37</strain>
    </source>
</reference>
<comment type="caution">
    <text evidence="2">The sequence shown here is derived from an EMBL/GenBank/DDBJ whole genome shotgun (WGS) entry which is preliminary data.</text>
</comment>
<sequence length="227" mass="26407">MDDLKKYVDNMFSKYKETNQIKELKYEVLSNLKAKLDDLLDSGMEYNEALQKSKDSISNIDNLIDYNVEIYINKYKLEYMQIVLLYLIIAWIITIPIKIIGAGTILNGFFFVFSAIVGIAYVLLNRKIKGCYCERKAFINLHSICKLRRIVWILWSIFIVVCTLFTTAIQFGSNIWFFNAINISGPYNFALIAIRYMLPFMSIIIPLIFNIAPKLILKYEVGENNEN</sequence>
<dbReference type="EMBL" id="JACSQB010000099">
    <property type="protein sequence ID" value="MBD8047854.1"/>
    <property type="molecule type" value="Genomic_DNA"/>
</dbReference>
<gene>
    <name evidence="2" type="ORF">H9637_12505</name>
</gene>
<name>A0ABR8YUI1_9CLOT</name>